<evidence type="ECO:0000313" key="1">
    <source>
        <dbReference type="EMBL" id="KAG5187325.1"/>
    </source>
</evidence>
<name>A0A835Z9F5_9STRA</name>
<sequence length="491" mass="54685">MTAMYPFALDGDNCVVLPRQAKAMGGNHTCPGCSGAMVPCVGSQLTPHFRHKSVTTTCGGGGFETYMHEFGKKFIAMALEQILFTKTCGRCGAICRRTFENAKGVNELKHGSYTLDVAVQKDLSVIGVVEVMHTHQTEITKCYSLQKQLGYASFFEIMATDIFNKAIEGGELQFNDMRNDNVCDACLPGGIRFRSPLEQQWAAMFSNLGWIWEYKCDSPWDIKGYTPAFIIDLHRPVLVDVQDTATYEDLSQHEQKIWKSGWEGPYIIVGAHIWHAPESVAYYDADSACIGVVGYSAVDKDLNEHNATPGHRFNSCPAILSDAQLETTCLCEGPTIITEDGCYFCAVCGSDDERISRCPLIFEKAKVAFTNAIHYQQQRSVLSQDTESAHKKRRCPEGVVDTVDASQARKCDSRADHLCSVVRCGKSTGFCRATGKRYRYCFVHRHLENKRRYLVQTQPASPRCWACLDSGTAYWSEDMYGPCFECNAGSS</sequence>
<accession>A0A835Z9F5</accession>
<comment type="caution">
    <text evidence="1">The sequence shown here is derived from an EMBL/GenBank/DDBJ whole genome shotgun (WGS) entry which is preliminary data.</text>
</comment>
<proteinExistence type="predicted"/>
<protein>
    <submittedName>
        <fullName evidence="1">Uncharacterized protein</fullName>
    </submittedName>
</protein>
<reference evidence="1" key="1">
    <citation type="submission" date="2021-02" db="EMBL/GenBank/DDBJ databases">
        <title>First Annotated Genome of the Yellow-green Alga Tribonema minus.</title>
        <authorList>
            <person name="Mahan K.M."/>
        </authorList>
    </citation>
    <scope>NUCLEOTIDE SEQUENCE</scope>
    <source>
        <strain evidence="1">UTEX B ZZ1240</strain>
    </source>
</reference>
<organism evidence="1 2">
    <name type="scientific">Tribonema minus</name>
    <dbReference type="NCBI Taxonomy" id="303371"/>
    <lineage>
        <taxon>Eukaryota</taxon>
        <taxon>Sar</taxon>
        <taxon>Stramenopiles</taxon>
        <taxon>Ochrophyta</taxon>
        <taxon>PX clade</taxon>
        <taxon>Xanthophyceae</taxon>
        <taxon>Tribonematales</taxon>
        <taxon>Tribonemataceae</taxon>
        <taxon>Tribonema</taxon>
    </lineage>
</organism>
<dbReference type="AlphaFoldDB" id="A0A835Z9F5"/>
<dbReference type="EMBL" id="JAFCMP010000090">
    <property type="protein sequence ID" value="KAG5187325.1"/>
    <property type="molecule type" value="Genomic_DNA"/>
</dbReference>
<gene>
    <name evidence="1" type="ORF">JKP88DRAFT_243839</name>
</gene>
<dbReference type="Proteomes" id="UP000664859">
    <property type="component" value="Unassembled WGS sequence"/>
</dbReference>
<evidence type="ECO:0000313" key="2">
    <source>
        <dbReference type="Proteomes" id="UP000664859"/>
    </source>
</evidence>
<keyword evidence="2" id="KW-1185">Reference proteome</keyword>